<reference evidence="14" key="1">
    <citation type="submission" date="2023-06" db="EMBL/GenBank/DDBJ databases">
        <title>Uncultivated large filamentous bacteria from sulfidic sediments reveal new species and different genomic features in energy metabolism and defense.</title>
        <authorList>
            <person name="Fonseca A."/>
        </authorList>
    </citation>
    <scope>NUCLEOTIDE SEQUENCE</scope>
    <source>
        <strain evidence="14">HSG4</strain>
    </source>
</reference>
<keyword evidence="7" id="KW-0560">Oxidoreductase</keyword>
<gene>
    <name evidence="14" type="ORF">QUF54_01245</name>
</gene>
<dbReference type="Gene3D" id="3.10.20.30">
    <property type="match status" value="1"/>
</dbReference>
<keyword evidence="10 11" id="KW-0003">3Fe-4S</keyword>
<evidence type="ECO:0000313" key="14">
    <source>
        <dbReference type="EMBL" id="MDM8561962.1"/>
    </source>
</evidence>
<evidence type="ECO:0000256" key="9">
    <source>
        <dbReference type="ARBA" id="ARBA00023014"/>
    </source>
</evidence>
<dbReference type="Proteomes" id="UP001171945">
    <property type="component" value="Unassembled WGS sequence"/>
</dbReference>
<evidence type="ECO:0000256" key="1">
    <source>
        <dbReference type="ARBA" id="ARBA00004894"/>
    </source>
</evidence>
<evidence type="ECO:0000256" key="11">
    <source>
        <dbReference type="RuleBase" id="RU361237"/>
    </source>
</evidence>
<evidence type="ECO:0000259" key="13">
    <source>
        <dbReference type="PROSITE" id="PS51379"/>
    </source>
</evidence>
<keyword evidence="3 11" id="KW-0004">4Fe-4S</keyword>
<evidence type="ECO:0000256" key="2">
    <source>
        <dbReference type="ARBA" id="ARBA00009433"/>
    </source>
</evidence>
<dbReference type="CDD" id="cd00207">
    <property type="entry name" value="fer2"/>
    <property type="match status" value="1"/>
</dbReference>
<protein>
    <recommendedName>
        <fullName evidence="11">Fumarate reductase iron-sulfur subunit</fullName>
        <ecNumber evidence="11">1.3.5.1</ecNumber>
    </recommendedName>
</protein>
<dbReference type="EC" id="1.3.5.1" evidence="11"/>
<dbReference type="InterPro" id="IPR017896">
    <property type="entry name" value="4Fe4S_Fe-S-bd"/>
</dbReference>
<name>A0ABT7VQM8_9GAMM</name>
<dbReference type="InterPro" id="IPR025192">
    <property type="entry name" value="Succ_DH/fum_Rdtase_N"/>
</dbReference>
<evidence type="ECO:0000256" key="5">
    <source>
        <dbReference type="ARBA" id="ARBA00022714"/>
    </source>
</evidence>
<dbReference type="SUPFAM" id="SSF54292">
    <property type="entry name" value="2Fe-2S ferredoxin-like"/>
    <property type="match status" value="1"/>
</dbReference>
<dbReference type="PROSITE" id="PS51085">
    <property type="entry name" value="2FE2S_FER_2"/>
    <property type="match status" value="1"/>
</dbReference>
<comment type="catalytic activity">
    <reaction evidence="11">
        <text>a menaquinone + succinate = a menaquinol + fumarate</text>
        <dbReference type="Rhea" id="RHEA:27834"/>
        <dbReference type="Rhea" id="RHEA-COMP:9537"/>
        <dbReference type="Rhea" id="RHEA-COMP:9539"/>
        <dbReference type="ChEBI" id="CHEBI:16374"/>
        <dbReference type="ChEBI" id="CHEBI:18151"/>
        <dbReference type="ChEBI" id="CHEBI:29806"/>
        <dbReference type="ChEBI" id="CHEBI:30031"/>
        <dbReference type="EC" id="1.3.5.1"/>
    </reaction>
</comment>
<keyword evidence="9 11" id="KW-0411">Iron-sulfur</keyword>
<dbReference type="InterPro" id="IPR012675">
    <property type="entry name" value="Beta-grasp_dom_sf"/>
</dbReference>
<dbReference type="SUPFAM" id="SSF46548">
    <property type="entry name" value="alpha-helical ferredoxin"/>
    <property type="match status" value="1"/>
</dbReference>
<dbReference type="InterPro" id="IPR050573">
    <property type="entry name" value="SDH/FRD_Iron-Sulfur"/>
</dbReference>
<dbReference type="Gene3D" id="1.10.1060.10">
    <property type="entry name" value="Alpha-helical ferredoxin"/>
    <property type="match status" value="1"/>
</dbReference>
<evidence type="ECO:0000313" key="15">
    <source>
        <dbReference type="Proteomes" id="UP001171945"/>
    </source>
</evidence>
<evidence type="ECO:0000256" key="8">
    <source>
        <dbReference type="ARBA" id="ARBA00023004"/>
    </source>
</evidence>
<dbReference type="InterPro" id="IPR004489">
    <property type="entry name" value="Succ_DH/fum_Rdtase_Fe-S"/>
</dbReference>
<dbReference type="PANTHER" id="PTHR11921:SF29">
    <property type="entry name" value="SUCCINATE DEHYDROGENASE [UBIQUINONE] IRON-SULFUR SUBUNIT, MITOCHONDRIAL"/>
    <property type="match status" value="1"/>
</dbReference>
<evidence type="ECO:0000256" key="6">
    <source>
        <dbReference type="ARBA" id="ARBA00022723"/>
    </source>
</evidence>
<comment type="caution">
    <text evidence="14">The sequence shown here is derived from an EMBL/GenBank/DDBJ whole genome shotgun (WGS) entry which is preliminary data.</text>
</comment>
<keyword evidence="4" id="KW-0816">Tricarboxylic acid cycle</keyword>
<dbReference type="PROSITE" id="PS51379">
    <property type="entry name" value="4FE4S_FER_2"/>
    <property type="match status" value="1"/>
</dbReference>
<comment type="cofactor">
    <cofactor evidence="11">
        <name>[2Fe-2S] cluster</name>
        <dbReference type="ChEBI" id="CHEBI:190135"/>
    </cofactor>
    <text evidence="11">Binds 1 [2Fe-2S] cluster.</text>
</comment>
<dbReference type="InterPro" id="IPR017900">
    <property type="entry name" value="4Fe4S_Fe_S_CS"/>
</dbReference>
<evidence type="ECO:0000259" key="12">
    <source>
        <dbReference type="PROSITE" id="PS51085"/>
    </source>
</evidence>
<keyword evidence="5 11" id="KW-0001">2Fe-2S</keyword>
<sequence length="337" mass="37530">MTEKITPIREKILANVRIQRFTPGKDRSPYFDNFKMEVETGMTILEVLRHIKNTQDSSLTFRAFCRSSICGSCALRVNNETVLACSTQLMPFLKDFDKASVTITPMANLPIIRDLVVDIDPVIEKLAKMHPYLVENKDRVPETLEQESLMSQEELEAFGLMTDCILCGSCYSACSAVKADSNYAGPLTIAKAYRFSVDPRDDFRGLRFQAAMDQGLWSCVQCRKCIKVCPKDTRPADSVRYMRCISIDAGIHDSPGSRRAKAYTDDVERIGQVNKPMLPVIVNGTKGWAAIEAAEAGLKKHGMEPTRQVCSLPGQSGAEKIYAKVREIEGKKKGAKT</sequence>
<comment type="pathway">
    <text evidence="1">Carbohydrate metabolism; tricarboxylic acid cycle; fumarate from succinate (bacterial route): step 1/1.</text>
</comment>
<dbReference type="PANTHER" id="PTHR11921">
    <property type="entry name" value="SUCCINATE DEHYDROGENASE IRON-SULFUR PROTEIN"/>
    <property type="match status" value="1"/>
</dbReference>
<dbReference type="InterPro" id="IPR001041">
    <property type="entry name" value="2Fe-2S_ferredoxin-type"/>
</dbReference>
<keyword evidence="6 11" id="KW-0479">Metal-binding</keyword>
<dbReference type="NCBIfam" id="TIGR00384">
    <property type="entry name" value="dhsB"/>
    <property type="match status" value="1"/>
</dbReference>
<comment type="cofactor">
    <cofactor evidence="11">
        <name>[4Fe-4S] cluster</name>
        <dbReference type="ChEBI" id="CHEBI:49883"/>
    </cofactor>
    <text evidence="11">Binds 1 [4Fe-4S] cluster.</text>
</comment>
<keyword evidence="15" id="KW-1185">Reference proteome</keyword>
<feature type="domain" description="2Fe-2S ferredoxin-type" evidence="12">
    <location>
        <begin position="16"/>
        <end position="109"/>
    </location>
</feature>
<evidence type="ECO:0000256" key="4">
    <source>
        <dbReference type="ARBA" id="ARBA00022532"/>
    </source>
</evidence>
<comment type="similarity">
    <text evidence="2 11">Belongs to the succinate dehydrogenase/fumarate reductase iron-sulfur protein family.</text>
</comment>
<dbReference type="Pfam" id="PF13085">
    <property type="entry name" value="Fer2_3"/>
    <property type="match status" value="1"/>
</dbReference>
<comment type="cofactor">
    <cofactor evidence="11">
        <name>[3Fe-4S] cluster</name>
        <dbReference type="ChEBI" id="CHEBI:21137"/>
    </cofactor>
    <text evidence="11">Binds 1 [3Fe-4S] cluster.</text>
</comment>
<dbReference type="InterPro" id="IPR036010">
    <property type="entry name" value="2Fe-2S_ferredoxin-like_sf"/>
</dbReference>
<evidence type="ECO:0000256" key="7">
    <source>
        <dbReference type="ARBA" id="ARBA00023002"/>
    </source>
</evidence>
<proteinExistence type="inferred from homology"/>
<evidence type="ECO:0000256" key="10">
    <source>
        <dbReference type="ARBA" id="ARBA00023291"/>
    </source>
</evidence>
<organism evidence="14 15">
    <name type="scientific">Candidatus Marithioploca araucensis</name>
    <dbReference type="NCBI Taxonomy" id="70273"/>
    <lineage>
        <taxon>Bacteria</taxon>
        <taxon>Pseudomonadati</taxon>
        <taxon>Pseudomonadota</taxon>
        <taxon>Gammaproteobacteria</taxon>
        <taxon>Thiotrichales</taxon>
        <taxon>Thiotrichaceae</taxon>
        <taxon>Candidatus Marithioploca</taxon>
    </lineage>
</organism>
<accession>A0ABT7VQM8</accession>
<dbReference type="PROSITE" id="PS00198">
    <property type="entry name" value="4FE4S_FER_1"/>
    <property type="match status" value="1"/>
</dbReference>
<dbReference type="Pfam" id="PF13183">
    <property type="entry name" value="Fer4_8"/>
    <property type="match status" value="1"/>
</dbReference>
<feature type="domain" description="4Fe-4S ferredoxin-type" evidence="13">
    <location>
        <begin position="208"/>
        <end position="239"/>
    </location>
</feature>
<dbReference type="EMBL" id="JAUCGM010000029">
    <property type="protein sequence ID" value="MDM8561962.1"/>
    <property type="molecule type" value="Genomic_DNA"/>
</dbReference>
<keyword evidence="8 11" id="KW-0408">Iron</keyword>
<dbReference type="InterPro" id="IPR009051">
    <property type="entry name" value="Helical_ferredxn"/>
</dbReference>
<evidence type="ECO:0000256" key="3">
    <source>
        <dbReference type="ARBA" id="ARBA00022485"/>
    </source>
</evidence>